<organism evidence="3 4">
    <name type="scientific">Ilumatobacter coccineus (strain NBRC 103263 / KCTC 29153 / YM16-304)</name>
    <dbReference type="NCBI Taxonomy" id="1313172"/>
    <lineage>
        <taxon>Bacteria</taxon>
        <taxon>Bacillati</taxon>
        <taxon>Actinomycetota</taxon>
        <taxon>Acidimicrobiia</taxon>
        <taxon>Acidimicrobiales</taxon>
        <taxon>Ilumatobacteraceae</taxon>
        <taxon>Ilumatobacter</taxon>
    </lineage>
</organism>
<keyword evidence="2" id="KW-1133">Transmembrane helix</keyword>
<evidence type="ECO:0000313" key="4">
    <source>
        <dbReference type="Proteomes" id="UP000011863"/>
    </source>
</evidence>
<keyword evidence="2" id="KW-0472">Membrane</keyword>
<evidence type="ECO:0000313" key="3">
    <source>
        <dbReference type="EMBL" id="BAN00442.1"/>
    </source>
</evidence>
<name>A0A6C7E1P6_ILUCY</name>
<feature type="compositionally biased region" description="Polar residues" evidence="1">
    <location>
        <begin position="1"/>
        <end position="13"/>
    </location>
</feature>
<sequence length="150" mass="15112">MTATNETSTQALASSPPGRCRGEGGSGLVAGITIMFSFTFLSLVWLAHDVDRGLSNESTAQSIAFQAARSAAQTTSVADARAGSVAIDPAFACASAASTATRLFGSYSVNGSVSSCVVDPSGLRVTVEVTITDGAITVSGIGIVSTERTQ</sequence>
<evidence type="ECO:0000256" key="2">
    <source>
        <dbReference type="SAM" id="Phobius"/>
    </source>
</evidence>
<feature type="transmembrane region" description="Helical" evidence="2">
    <location>
        <begin position="27"/>
        <end position="47"/>
    </location>
</feature>
<dbReference type="Proteomes" id="UP000011863">
    <property type="component" value="Chromosome"/>
</dbReference>
<protein>
    <submittedName>
        <fullName evidence="3">Uncharacterized protein</fullName>
    </submittedName>
</protein>
<dbReference type="KEGG" id="aym:YM304_01280"/>
<dbReference type="EMBL" id="AP012057">
    <property type="protein sequence ID" value="BAN00442.1"/>
    <property type="molecule type" value="Genomic_DNA"/>
</dbReference>
<dbReference type="AlphaFoldDB" id="A0A6C7E1P6"/>
<dbReference type="RefSeq" id="WP_015439690.1">
    <property type="nucleotide sequence ID" value="NC_020520.1"/>
</dbReference>
<proteinExistence type="predicted"/>
<gene>
    <name evidence="3" type="ORF">YM304_01280</name>
</gene>
<keyword evidence="2" id="KW-0812">Transmembrane</keyword>
<evidence type="ECO:0000256" key="1">
    <source>
        <dbReference type="SAM" id="MobiDB-lite"/>
    </source>
</evidence>
<dbReference type="OrthoDB" id="9966226at2"/>
<reference evidence="3 4" key="1">
    <citation type="journal article" date="2013" name="Int. J. Syst. Evol. Microbiol.">
        <title>Ilumatobacter nonamiense sp. nov. and Ilumatobacter coccineum sp. nov., isolated from seashore sand.</title>
        <authorList>
            <person name="Matsumoto A."/>
            <person name="Kasai H."/>
            <person name="Matsuo Y."/>
            <person name="Shizuri Y."/>
            <person name="Ichikawa N."/>
            <person name="Fujita N."/>
            <person name="Omura S."/>
            <person name="Takahashi Y."/>
        </authorList>
    </citation>
    <scope>NUCLEOTIDE SEQUENCE [LARGE SCALE GENOMIC DNA]</scope>
    <source>
        <strain evidence="4">NBRC 103263 / KCTC 29153 / YM16-304</strain>
    </source>
</reference>
<keyword evidence="4" id="KW-1185">Reference proteome</keyword>
<accession>A0A6C7E1P6</accession>
<feature type="region of interest" description="Disordered" evidence="1">
    <location>
        <begin position="1"/>
        <end position="21"/>
    </location>
</feature>